<protein>
    <submittedName>
        <fullName evidence="1">Uncharacterized protein</fullName>
    </submittedName>
</protein>
<dbReference type="AlphaFoldDB" id="A0A8K0NN55"/>
<sequence length="187" mass="20492">MGSCLQLDTLAQLLVQDPANSSFADSASTYLSAMCGQAQCSQQAIDAWKPAFDWDCGLAEDSGTPLVQALDMTLKLYTSAYRNLACDITFNGTSTNCLAEVLNSTAVTNNRDFFTNMISGMNIQWYDQSFFGVKWCTGCYYELYKAAMFLIPSIQGLEQMHWLGGNLTQCTEPADVKWGGQSAATRS</sequence>
<evidence type="ECO:0000313" key="1">
    <source>
        <dbReference type="EMBL" id="KAG7535989.1"/>
    </source>
</evidence>
<comment type="caution">
    <text evidence="1">The sequence shown here is derived from an EMBL/GenBank/DDBJ whole genome shotgun (WGS) entry which is preliminary data.</text>
</comment>
<name>A0A8K0NN55_9TREE</name>
<proteinExistence type="predicted"/>
<evidence type="ECO:0000313" key="2">
    <source>
        <dbReference type="Proteomes" id="UP000812966"/>
    </source>
</evidence>
<gene>
    <name evidence="1" type="ORF">FFLO_03509</name>
</gene>
<keyword evidence="2" id="KW-1185">Reference proteome</keyword>
<dbReference type="EMBL" id="JABELV010000065">
    <property type="protein sequence ID" value="KAG7535989.1"/>
    <property type="molecule type" value="Genomic_DNA"/>
</dbReference>
<accession>A0A8K0NN55</accession>
<organism evidence="1 2">
    <name type="scientific">Filobasidium floriforme</name>
    <dbReference type="NCBI Taxonomy" id="5210"/>
    <lineage>
        <taxon>Eukaryota</taxon>
        <taxon>Fungi</taxon>
        <taxon>Dikarya</taxon>
        <taxon>Basidiomycota</taxon>
        <taxon>Agaricomycotina</taxon>
        <taxon>Tremellomycetes</taxon>
        <taxon>Filobasidiales</taxon>
        <taxon>Filobasidiaceae</taxon>
        <taxon>Filobasidium</taxon>
    </lineage>
</organism>
<reference evidence="1" key="1">
    <citation type="submission" date="2020-04" db="EMBL/GenBank/DDBJ databases">
        <title>Analysis of mating type loci in Filobasidium floriforme.</title>
        <authorList>
            <person name="Nowrousian M."/>
        </authorList>
    </citation>
    <scope>NUCLEOTIDE SEQUENCE</scope>
    <source>
        <strain evidence="1">CBS 6242</strain>
    </source>
</reference>
<dbReference type="Proteomes" id="UP000812966">
    <property type="component" value="Unassembled WGS sequence"/>
</dbReference>